<protein>
    <submittedName>
        <fullName evidence="2">DUF397 domain-containing protein</fullName>
    </submittedName>
</protein>
<organism evidence="2 3">
    <name type="scientific">Streptomyces apricus</name>
    <dbReference type="NCBI Taxonomy" id="1828112"/>
    <lineage>
        <taxon>Bacteria</taxon>
        <taxon>Bacillati</taxon>
        <taxon>Actinomycetota</taxon>
        <taxon>Actinomycetes</taxon>
        <taxon>Kitasatosporales</taxon>
        <taxon>Streptomycetaceae</taxon>
        <taxon>Streptomyces</taxon>
    </lineage>
</organism>
<name>A0A5B0AKR6_9ACTN</name>
<keyword evidence="3" id="KW-1185">Reference proteome</keyword>
<dbReference type="OrthoDB" id="4562195at2"/>
<feature type="domain" description="DUF397" evidence="1">
    <location>
        <begin position="13"/>
        <end position="63"/>
    </location>
</feature>
<dbReference type="Proteomes" id="UP000324965">
    <property type="component" value="Unassembled WGS sequence"/>
</dbReference>
<evidence type="ECO:0000313" key="3">
    <source>
        <dbReference type="Proteomes" id="UP000324965"/>
    </source>
</evidence>
<gene>
    <name evidence="2" type="ORF">FGF04_30760</name>
</gene>
<dbReference type="InterPro" id="IPR007278">
    <property type="entry name" value="DUF397"/>
</dbReference>
<dbReference type="EMBL" id="VDFC01000050">
    <property type="protein sequence ID" value="KAA0929776.1"/>
    <property type="molecule type" value="Genomic_DNA"/>
</dbReference>
<dbReference type="RefSeq" id="WP_149514636.1">
    <property type="nucleotide sequence ID" value="NZ_VDFC01000050.1"/>
</dbReference>
<evidence type="ECO:0000313" key="2">
    <source>
        <dbReference type="EMBL" id="KAA0929776.1"/>
    </source>
</evidence>
<proteinExistence type="predicted"/>
<reference evidence="2 3" key="1">
    <citation type="submission" date="2019-05" db="EMBL/GenBank/DDBJ databases">
        <authorList>
            <person name="Hariharan J."/>
            <person name="Choudoir M.J."/>
            <person name="Diebold P."/>
            <person name="Panke-Buisse K."/>
            <person name="Buckley D.H."/>
        </authorList>
    </citation>
    <scope>NUCLEOTIDE SEQUENCE [LARGE SCALE GENOMIC DNA]</scope>
    <source>
        <strain evidence="2 3">SUN51</strain>
    </source>
</reference>
<dbReference type="Pfam" id="PF04149">
    <property type="entry name" value="DUF397"/>
    <property type="match status" value="1"/>
</dbReference>
<evidence type="ECO:0000259" key="1">
    <source>
        <dbReference type="Pfam" id="PF04149"/>
    </source>
</evidence>
<sequence length="69" mass="7346">MIRKASTGDAYELAWFKSSYSDGNEGDSCVELATTPGTVHVRDSKDVDGPRLAFSPTAWSAFVPYTAGG</sequence>
<comment type="caution">
    <text evidence="2">The sequence shown here is derived from an EMBL/GenBank/DDBJ whole genome shotgun (WGS) entry which is preliminary data.</text>
</comment>
<dbReference type="AlphaFoldDB" id="A0A5B0AKR6"/>
<accession>A0A5B0AKR6</accession>